<protein>
    <submittedName>
        <fullName evidence="1">Uncharacterized protein</fullName>
    </submittedName>
</protein>
<dbReference type="KEGG" id="ppel:H6H00_29180"/>
<proteinExistence type="predicted"/>
<dbReference type="EMBL" id="CP060131">
    <property type="protein sequence ID" value="QNG52080.1"/>
    <property type="molecule type" value="Genomic_DNA"/>
</dbReference>
<gene>
    <name evidence="1" type="ORF">H6H00_29180</name>
</gene>
<sequence>MLEDAALGLRREGFRYLTIDESGLITTNSDGAISMRLFREQFEIMPGSASDLS</sequence>
<name>A0A7G7MH19_9PSEU</name>
<organism evidence="1 2">
    <name type="scientific">Pseudonocardia petroleophila</name>
    <dbReference type="NCBI Taxonomy" id="37331"/>
    <lineage>
        <taxon>Bacteria</taxon>
        <taxon>Bacillati</taxon>
        <taxon>Actinomycetota</taxon>
        <taxon>Actinomycetes</taxon>
        <taxon>Pseudonocardiales</taxon>
        <taxon>Pseudonocardiaceae</taxon>
        <taxon>Pseudonocardia</taxon>
    </lineage>
</organism>
<dbReference type="AlphaFoldDB" id="A0A7G7MH19"/>
<reference evidence="1 2" key="1">
    <citation type="submission" date="2020-08" db="EMBL/GenBank/DDBJ databases">
        <authorList>
            <person name="Mo P."/>
        </authorList>
    </citation>
    <scope>NUCLEOTIDE SEQUENCE [LARGE SCALE GENOMIC DNA]</scope>
    <source>
        <strain evidence="1 2">CGMCC 4.1532</strain>
    </source>
</reference>
<dbReference type="Proteomes" id="UP000515728">
    <property type="component" value="Chromosome"/>
</dbReference>
<dbReference type="RefSeq" id="WP_185718831.1">
    <property type="nucleotide sequence ID" value="NZ_BAAAWI010000001.1"/>
</dbReference>
<accession>A0A7G7MH19</accession>
<evidence type="ECO:0000313" key="2">
    <source>
        <dbReference type="Proteomes" id="UP000515728"/>
    </source>
</evidence>
<evidence type="ECO:0000313" key="1">
    <source>
        <dbReference type="EMBL" id="QNG52080.1"/>
    </source>
</evidence>
<keyword evidence="2" id="KW-1185">Reference proteome</keyword>